<name>A0A1Y1I0E4_KLENI</name>
<gene>
    <name evidence="1" type="ORF">KFL_000840200</name>
</gene>
<dbReference type="Proteomes" id="UP000054558">
    <property type="component" value="Unassembled WGS sequence"/>
</dbReference>
<dbReference type="EMBL" id="DF237033">
    <property type="protein sequence ID" value="GAQ81578.1"/>
    <property type="molecule type" value="Genomic_DNA"/>
</dbReference>
<accession>A0A1Y1I0E4</accession>
<sequence>MFVIPEAAAAPWMSAARVPSGGPRTQCSTGPAKIWSSTPVLWARQTHTHTHFPRTQPASSHSVKLVRSEGPRAEFNFVGFNGELKDHLRLVDETLLNVYKKASSAKAELQLETRPSDVEPSVIELRRKANASFLKQMDFFTWSWVQFERLRQESEASD</sequence>
<reference evidence="1 2" key="1">
    <citation type="journal article" date="2014" name="Nat. Commun.">
        <title>Klebsormidium flaccidum genome reveals primary factors for plant terrestrial adaptation.</title>
        <authorList>
            <person name="Hori K."/>
            <person name="Maruyama F."/>
            <person name="Fujisawa T."/>
            <person name="Togashi T."/>
            <person name="Yamamoto N."/>
            <person name="Seo M."/>
            <person name="Sato S."/>
            <person name="Yamada T."/>
            <person name="Mori H."/>
            <person name="Tajima N."/>
            <person name="Moriyama T."/>
            <person name="Ikeuchi M."/>
            <person name="Watanabe M."/>
            <person name="Wada H."/>
            <person name="Kobayashi K."/>
            <person name="Saito M."/>
            <person name="Masuda T."/>
            <person name="Sasaki-Sekimoto Y."/>
            <person name="Mashiguchi K."/>
            <person name="Awai K."/>
            <person name="Shimojima M."/>
            <person name="Masuda S."/>
            <person name="Iwai M."/>
            <person name="Nobusawa T."/>
            <person name="Narise T."/>
            <person name="Kondo S."/>
            <person name="Saito H."/>
            <person name="Sato R."/>
            <person name="Murakawa M."/>
            <person name="Ihara Y."/>
            <person name="Oshima-Yamada Y."/>
            <person name="Ohtaka K."/>
            <person name="Satoh M."/>
            <person name="Sonobe K."/>
            <person name="Ishii M."/>
            <person name="Ohtani R."/>
            <person name="Kanamori-Sato M."/>
            <person name="Honoki R."/>
            <person name="Miyazaki D."/>
            <person name="Mochizuki H."/>
            <person name="Umetsu J."/>
            <person name="Higashi K."/>
            <person name="Shibata D."/>
            <person name="Kamiya Y."/>
            <person name="Sato N."/>
            <person name="Nakamura Y."/>
            <person name="Tabata S."/>
            <person name="Ida S."/>
            <person name="Kurokawa K."/>
            <person name="Ohta H."/>
        </authorList>
    </citation>
    <scope>NUCLEOTIDE SEQUENCE [LARGE SCALE GENOMIC DNA]</scope>
    <source>
        <strain evidence="1 2">NIES-2285</strain>
    </source>
</reference>
<evidence type="ECO:0000313" key="1">
    <source>
        <dbReference type="EMBL" id="GAQ81578.1"/>
    </source>
</evidence>
<protein>
    <submittedName>
        <fullName evidence="1">Uncharacterized protein</fullName>
    </submittedName>
</protein>
<dbReference type="AlphaFoldDB" id="A0A1Y1I0E4"/>
<proteinExistence type="predicted"/>
<organism evidence="1 2">
    <name type="scientific">Klebsormidium nitens</name>
    <name type="common">Green alga</name>
    <name type="synonym">Ulothrix nitens</name>
    <dbReference type="NCBI Taxonomy" id="105231"/>
    <lineage>
        <taxon>Eukaryota</taxon>
        <taxon>Viridiplantae</taxon>
        <taxon>Streptophyta</taxon>
        <taxon>Klebsormidiophyceae</taxon>
        <taxon>Klebsormidiales</taxon>
        <taxon>Klebsormidiaceae</taxon>
        <taxon>Klebsormidium</taxon>
    </lineage>
</organism>
<evidence type="ECO:0000313" key="2">
    <source>
        <dbReference type="Proteomes" id="UP000054558"/>
    </source>
</evidence>
<keyword evidence="2" id="KW-1185">Reference proteome</keyword>